<evidence type="ECO:0000313" key="3">
    <source>
        <dbReference type="Proteomes" id="UP000054495"/>
    </source>
</evidence>
<feature type="domain" description="DNA2/NAM7 helicase-like C-terminal" evidence="1">
    <location>
        <begin position="57"/>
        <end position="157"/>
    </location>
</feature>
<sequence length="157" mass="17405">MVAPLTSALTDMDDSSVVHGRDVKHSRDAGSEALANPRQRAFSQNYAVFRRRGKPTFRTHPAPNTLPNSFIYDGTLVDGITAADRQLLKGVVRFSNPEVPLVFVDVKETSVEPASHSHYSPTKASKCQALVRRLLQRAAESSIVALITSYKEQHRYL</sequence>
<keyword evidence="3" id="KW-1185">Reference proteome</keyword>
<evidence type="ECO:0000259" key="1">
    <source>
        <dbReference type="Pfam" id="PF13087"/>
    </source>
</evidence>
<dbReference type="Proteomes" id="UP000054495">
    <property type="component" value="Unassembled WGS sequence"/>
</dbReference>
<dbReference type="InterPro" id="IPR041679">
    <property type="entry name" value="DNA2/NAM7-like_C"/>
</dbReference>
<protein>
    <recommendedName>
        <fullName evidence="1">DNA2/NAM7 helicase-like C-terminal domain-containing protein</fullName>
    </recommendedName>
</protein>
<accession>A0A0D6LTZ5</accession>
<name>A0A0D6LTZ5_9BILA</name>
<dbReference type="AlphaFoldDB" id="A0A0D6LTZ5"/>
<dbReference type="EMBL" id="KE124898">
    <property type="protein sequence ID" value="EPB75535.1"/>
    <property type="molecule type" value="Genomic_DNA"/>
</dbReference>
<evidence type="ECO:0000313" key="2">
    <source>
        <dbReference type="EMBL" id="EPB75535.1"/>
    </source>
</evidence>
<dbReference type="Pfam" id="PF13087">
    <property type="entry name" value="AAA_12"/>
    <property type="match status" value="1"/>
</dbReference>
<gene>
    <name evidence="2" type="ORF">ANCCEY_05401</name>
</gene>
<dbReference type="InterPro" id="IPR027417">
    <property type="entry name" value="P-loop_NTPase"/>
</dbReference>
<dbReference type="Gene3D" id="3.40.50.300">
    <property type="entry name" value="P-loop containing nucleotide triphosphate hydrolases"/>
    <property type="match status" value="1"/>
</dbReference>
<organism evidence="2 3">
    <name type="scientific">Ancylostoma ceylanicum</name>
    <dbReference type="NCBI Taxonomy" id="53326"/>
    <lineage>
        <taxon>Eukaryota</taxon>
        <taxon>Metazoa</taxon>
        <taxon>Ecdysozoa</taxon>
        <taxon>Nematoda</taxon>
        <taxon>Chromadorea</taxon>
        <taxon>Rhabditida</taxon>
        <taxon>Rhabditina</taxon>
        <taxon>Rhabditomorpha</taxon>
        <taxon>Strongyloidea</taxon>
        <taxon>Ancylostomatidae</taxon>
        <taxon>Ancylostomatinae</taxon>
        <taxon>Ancylostoma</taxon>
    </lineage>
</organism>
<reference evidence="2 3" key="1">
    <citation type="submission" date="2013-05" db="EMBL/GenBank/DDBJ databases">
        <title>Draft genome of the parasitic nematode Anyclostoma ceylanicum.</title>
        <authorList>
            <person name="Mitreva M."/>
        </authorList>
    </citation>
    <scope>NUCLEOTIDE SEQUENCE [LARGE SCALE GENOMIC DNA]</scope>
</reference>
<proteinExistence type="predicted"/>